<dbReference type="Proteomes" id="UP000580839">
    <property type="component" value="Unassembled WGS sequence"/>
</dbReference>
<feature type="chain" id="PRO_5032361722" evidence="1">
    <location>
        <begin position="25"/>
        <end position="251"/>
    </location>
</feature>
<dbReference type="EMBL" id="JABFRW010000204">
    <property type="protein sequence ID" value="NOT35586.1"/>
    <property type="molecule type" value="Genomic_DNA"/>
</dbReference>
<accession>A0A849SLW5</accession>
<dbReference type="AlphaFoldDB" id="A0A849SLW5"/>
<protein>
    <submittedName>
        <fullName evidence="2">Uncharacterized protein</fullName>
    </submittedName>
</protein>
<evidence type="ECO:0000313" key="3">
    <source>
        <dbReference type="Proteomes" id="UP000580839"/>
    </source>
</evidence>
<proteinExistence type="predicted"/>
<evidence type="ECO:0000313" key="2">
    <source>
        <dbReference type="EMBL" id="NOT35586.1"/>
    </source>
</evidence>
<keyword evidence="1" id="KW-0732">Signal</keyword>
<evidence type="ECO:0000256" key="1">
    <source>
        <dbReference type="SAM" id="SignalP"/>
    </source>
</evidence>
<comment type="caution">
    <text evidence="2">The sequence shown here is derived from an EMBL/GenBank/DDBJ whole genome shotgun (WGS) entry which is preliminary data.</text>
</comment>
<name>A0A849SLW5_UNCEI</name>
<feature type="signal peptide" evidence="1">
    <location>
        <begin position="1"/>
        <end position="24"/>
    </location>
</feature>
<gene>
    <name evidence="2" type="ORF">HOP12_15685</name>
</gene>
<reference evidence="2 3" key="1">
    <citation type="submission" date="2020-04" db="EMBL/GenBank/DDBJ databases">
        <title>Metagenomic profiling of ammonia- and methane-oxidizing microorganisms in a Dutch drinking water treatment plant.</title>
        <authorList>
            <person name="Poghosyan L."/>
            <person name="Leucker S."/>
        </authorList>
    </citation>
    <scope>NUCLEOTIDE SEQUENCE [LARGE SCALE GENOMIC DNA]</scope>
    <source>
        <strain evidence="2">S-RSF-IL-03</strain>
    </source>
</reference>
<sequence>MAVGHWLFPWVACGLIATAAPAVAKKVRYDGAPPAPADTTFSTARIVDEPVVRARGPAVPPTNFQVIARVARTAFDRAIASCPVDSGTRVLLAPGESHPLNFMAEHAVLQALSRSGISARVRRSIIPDDSLAAYAAGGGEPVLEYQLASARVTYLRLRGWLPGRVKIERQGLVEGSLTLRDPGTASVLWTQDASFNLVDAFPRGRLSLVEDARFSELRSPAPGRSVDKAVEPIIVVGIVAGLVALFFQNRP</sequence>
<organism evidence="2 3">
    <name type="scientific">Eiseniibacteriota bacterium</name>
    <dbReference type="NCBI Taxonomy" id="2212470"/>
    <lineage>
        <taxon>Bacteria</taxon>
        <taxon>Candidatus Eiseniibacteriota</taxon>
    </lineage>
</organism>